<evidence type="ECO:0000256" key="1">
    <source>
        <dbReference type="SAM" id="MobiDB-lite"/>
    </source>
</evidence>
<feature type="region of interest" description="Disordered" evidence="1">
    <location>
        <begin position="1"/>
        <end position="29"/>
    </location>
</feature>
<feature type="compositionally biased region" description="Basic and acidic residues" evidence="1">
    <location>
        <begin position="99"/>
        <end position="112"/>
    </location>
</feature>
<name>A0A9K3PD27_9STRA</name>
<sequence>MSAHRTAEVSSETDGILLSLPQSDLPTKTKNQGIGAATATKVADLVLFQLPPSVEFQNDFYGGNCQIVANNQSASLVSPTTSFKLVTVGTSNTLVVWKDEKERKKDGERTNDADEDSSTASPPPTKRSKPTAPVTSCRLIQPGGSGASFLIGQPHTIDPADLFQWFEQRRRQYSNAAGMVSTSTLSNLFQTSTMEIQTVLSKLPNIVAIQQSEVEQYWQLVPDEEVLLGQRALTEYVLEENMLQDNNGNAFLRMDDVTNGISERLLQLLWDQDAKDIEQLGSNEDRSMAIARKTAFLAQTDPSRRKFDARLVYLDPHKIAFYVLRDLFLRYPSYAMSDLLQKWEARLPMSETFEKCLTVEWLQEQRLVPDQLVLEDVDNASGITSSTSSSSLGKVIRLASSDTVLAWKES</sequence>
<dbReference type="GO" id="GO:0031390">
    <property type="term" value="C:Ctf18 RFC-like complex"/>
    <property type="evidence" value="ECO:0007669"/>
    <property type="project" value="InterPro"/>
</dbReference>
<keyword evidence="3" id="KW-1185">Reference proteome</keyword>
<gene>
    <name evidence="2" type="ORF">IV203_021217</name>
</gene>
<dbReference type="Proteomes" id="UP000693970">
    <property type="component" value="Unassembled WGS sequence"/>
</dbReference>
<evidence type="ECO:0000313" key="2">
    <source>
        <dbReference type="EMBL" id="KAG7343272.1"/>
    </source>
</evidence>
<reference evidence="2" key="2">
    <citation type="submission" date="2021-04" db="EMBL/GenBank/DDBJ databases">
        <authorList>
            <person name="Podell S."/>
        </authorList>
    </citation>
    <scope>NUCLEOTIDE SEQUENCE</scope>
    <source>
        <strain evidence="2">Hildebrandi</strain>
    </source>
</reference>
<protein>
    <submittedName>
        <fullName evidence="2">Sister chromatid cohesion protein Dcc1</fullName>
    </submittedName>
</protein>
<reference evidence="2" key="1">
    <citation type="journal article" date="2021" name="Sci. Rep.">
        <title>Diploid genomic architecture of Nitzschia inconspicua, an elite biomass production diatom.</title>
        <authorList>
            <person name="Oliver A."/>
            <person name="Podell S."/>
            <person name="Pinowska A."/>
            <person name="Traller J.C."/>
            <person name="Smith S.R."/>
            <person name="McClure R."/>
            <person name="Beliaev A."/>
            <person name="Bohutskyi P."/>
            <person name="Hill E.A."/>
            <person name="Rabines A."/>
            <person name="Zheng H."/>
            <person name="Allen L.Z."/>
            <person name="Kuo A."/>
            <person name="Grigoriev I.V."/>
            <person name="Allen A.E."/>
            <person name="Hazlebeck D."/>
            <person name="Allen E.E."/>
        </authorList>
    </citation>
    <scope>NUCLEOTIDE SEQUENCE</scope>
    <source>
        <strain evidence="2">Hildebrandi</strain>
    </source>
</reference>
<feature type="compositionally biased region" description="Polar residues" evidence="1">
    <location>
        <begin position="20"/>
        <end position="29"/>
    </location>
</feature>
<organism evidence="2 3">
    <name type="scientific">Nitzschia inconspicua</name>
    <dbReference type="NCBI Taxonomy" id="303405"/>
    <lineage>
        <taxon>Eukaryota</taxon>
        <taxon>Sar</taxon>
        <taxon>Stramenopiles</taxon>
        <taxon>Ochrophyta</taxon>
        <taxon>Bacillariophyta</taxon>
        <taxon>Bacillariophyceae</taxon>
        <taxon>Bacillariophycidae</taxon>
        <taxon>Bacillariales</taxon>
        <taxon>Bacillariaceae</taxon>
        <taxon>Nitzschia</taxon>
    </lineage>
</organism>
<dbReference type="AlphaFoldDB" id="A0A9K3PD27"/>
<dbReference type="GO" id="GO:0007064">
    <property type="term" value="P:mitotic sister chromatid cohesion"/>
    <property type="evidence" value="ECO:0007669"/>
    <property type="project" value="InterPro"/>
</dbReference>
<feature type="region of interest" description="Disordered" evidence="1">
    <location>
        <begin position="99"/>
        <end position="136"/>
    </location>
</feature>
<dbReference type="EMBL" id="JAGRRH010000024">
    <property type="protein sequence ID" value="KAG7343272.1"/>
    <property type="molecule type" value="Genomic_DNA"/>
</dbReference>
<dbReference type="OrthoDB" id="48353at2759"/>
<evidence type="ECO:0000313" key="3">
    <source>
        <dbReference type="Proteomes" id="UP000693970"/>
    </source>
</evidence>
<accession>A0A9K3PD27</accession>
<proteinExistence type="predicted"/>
<comment type="caution">
    <text evidence="2">The sequence shown here is derived from an EMBL/GenBank/DDBJ whole genome shotgun (WGS) entry which is preliminary data.</text>
</comment>